<keyword evidence="2 8" id="KW-0436">Ligase</keyword>
<evidence type="ECO:0000256" key="3">
    <source>
        <dbReference type="ARBA" id="ARBA00022741"/>
    </source>
</evidence>
<reference evidence="8 9" key="1">
    <citation type="submission" date="2023-04" db="EMBL/GenBank/DDBJ databases">
        <title>Genome of Basidiobolus ranarum AG-B5.</title>
        <authorList>
            <person name="Stajich J.E."/>
            <person name="Carter-House D."/>
            <person name="Gryganskyi A."/>
        </authorList>
    </citation>
    <scope>NUCLEOTIDE SEQUENCE [LARGE SCALE GENOMIC DNA]</scope>
    <source>
        <strain evidence="8 9">AG-B5</strain>
    </source>
</reference>
<dbReference type="Pfam" id="PF00501">
    <property type="entry name" value="AMP-binding"/>
    <property type="match status" value="1"/>
</dbReference>
<dbReference type="InterPro" id="IPR000873">
    <property type="entry name" value="AMP-dep_synth/lig_dom"/>
</dbReference>
<protein>
    <submittedName>
        <fullName evidence="8">Long-chain fatty acid-CoA ligase</fullName>
        <ecNumber evidence="8">6.2.1.3</ecNumber>
    </submittedName>
</protein>
<dbReference type="InterPro" id="IPR020459">
    <property type="entry name" value="AMP-binding"/>
</dbReference>
<organism evidence="8 9">
    <name type="scientific">Basidiobolus ranarum</name>
    <dbReference type="NCBI Taxonomy" id="34480"/>
    <lineage>
        <taxon>Eukaryota</taxon>
        <taxon>Fungi</taxon>
        <taxon>Fungi incertae sedis</taxon>
        <taxon>Zoopagomycota</taxon>
        <taxon>Entomophthoromycotina</taxon>
        <taxon>Basidiobolomycetes</taxon>
        <taxon>Basidiobolales</taxon>
        <taxon>Basidiobolaceae</taxon>
        <taxon>Basidiobolus</taxon>
    </lineage>
</organism>
<comment type="catalytic activity">
    <reaction evidence="5">
        <text>a long-chain fatty acid + ATP + CoA = a long-chain fatty acyl-CoA + AMP + diphosphate</text>
        <dbReference type="Rhea" id="RHEA:15421"/>
        <dbReference type="ChEBI" id="CHEBI:30616"/>
        <dbReference type="ChEBI" id="CHEBI:33019"/>
        <dbReference type="ChEBI" id="CHEBI:57287"/>
        <dbReference type="ChEBI" id="CHEBI:57560"/>
        <dbReference type="ChEBI" id="CHEBI:83139"/>
        <dbReference type="ChEBI" id="CHEBI:456215"/>
        <dbReference type="EC" id="6.2.1.3"/>
    </reaction>
</comment>
<comment type="similarity">
    <text evidence="1">Belongs to the ATP-dependent AMP-binding enzyme family.</text>
</comment>
<proteinExistence type="inferred from homology"/>
<dbReference type="Gene3D" id="3.40.50.12780">
    <property type="entry name" value="N-terminal domain of ligase-like"/>
    <property type="match status" value="1"/>
</dbReference>
<evidence type="ECO:0000256" key="1">
    <source>
        <dbReference type="ARBA" id="ARBA00006432"/>
    </source>
</evidence>
<feature type="region of interest" description="Disordered" evidence="6">
    <location>
        <begin position="1"/>
        <end position="27"/>
    </location>
</feature>
<dbReference type="PANTHER" id="PTHR43272">
    <property type="entry name" value="LONG-CHAIN-FATTY-ACID--COA LIGASE"/>
    <property type="match status" value="1"/>
</dbReference>
<evidence type="ECO:0000256" key="6">
    <source>
        <dbReference type="SAM" id="MobiDB-lite"/>
    </source>
</evidence>
<keyword evidence="3" id="KW-0547">Nucleotide-binding</keyword>
<feature type="domain" description="AMP-dependent synthetase/ligase" evidence="7">
    <location>
        <begin position="95"/>
        <end position="501"/>
    </location>
</feature>
<dbReference type="PANTHER" id="PTHR43272:SF83">
    <property type="entry name" value="ACYL-COA SYNTHETASE LONG-CHAIN, ISOFORM J"/>
    <property type="match status" value="1"/>
</dbReference>
<gene>
    <name evidence="8" type="primary">FAA4_5</name>
    <name evidence="8" type="ORF">K7432_007758</name>
</gene>
<evidence type="ECO:0000259" key="7">
    <source>
        <dbReference type="Pfam" id="PF00501"/>
    </source>
</evidence>
<name>A0ABR2WT21_9FUNG</name>
<keyword evidence="4" id="KW-0067">ATP-binding</keyword>
<dbReference type="PROSITE" id="PS00455">
    <property type="entry name" value="AMP_BINDING"/>
    <property type="match status" value="1"/>
</dbReference>
<dbReference type="PRINTS" id="PR00154">
    <property type="entry name" value="AMPBINDING"/>
</dbReference>
<sequence length="679" mass="75497">MASSKIHSLPVGEETATSGKPHRYYKTPDDLIKTPTSEVSTLYEVLQYCVRTYQDQESLGYRKVVRIIPEEKVVKKNVGGEIQEEVKTWNYFQLSHYNWYSYKEVHKISSSLAAGLLQLGLGPNTKLILFAKTSVEWMLMAQACYMQGIIVVTAYDTLGEDGVLHAINEGEIPVMFTHAELLKTASNVASKASSLKHIIYMEDATDAAIDDFKNTNSTTELHSFDQIKELGEQYPADHQPPKPEDLACIMYTSGTTGTPKGVMLTHTNLVAGIAGTSILFKHILGPGDIIMAYLPLAHVLEFLVEHAVMYWGVSVGYGSIRTLTDASVRNCSGDLRELRPTVLTGVPAVWETIRKGVVSKVHEAGGITTMIFETAFSVKRFFSSYGIPCQFIDDIFFKKIKDQTGGRLRIALSGGAPIAHETQEFLTLTLCPILQGYGMTEATAMCALMSPESFSYGSSGPPVPCSEIKLVDVEEAGYNHRNNPSQGEVWVRGPSIMKGYFNNDELTREVLTEDGWLKTGDVGEWRPDGSLAIIDRRKNLVKLSNGEYIALERLEALYKTSLFVQNICVYGDSFQSHPVALIVPIEDKLLKLAQQKGVPNAEKLSLHELCVNKEVKKGVLESFKEIAKKSRLVSAEVIQNIHLCDEEWTTENNLLTAAQKVKRRDVVHKYQSEVDAMYK</sequence>
<comment type="caution">
    <text evidence="8">The sequence shown here is derived from an EMBL/GenBank/DDBJ whole genome shotgun (WGS) entry which is preliminary data.</text>
</comment>
<evidence type="ECO:0000313" key="8">
    <source>
        <dbReference type="EMBL" id="KAK9764597.1"/>
    </source>
</evidence>
<dbReference type="SUPFAM" id="SSF56801">
    <property type="entry name" value="Acetyl-CoA synthetase-like"/>
    <property type="match status" value="1"/>
</dbReference>
<dbReference type="InterPro" id="IPR042099">
    <property type="entry name" value="ANL_N_sf"/>
</dbReference>
<dbReference type="GO" id="GO:0004467">
    <property type="term" value="F:long-chain fatty acid-CoA ligase activity"/>
    <property type="evidence" value="ECO:0007669"/>
    <property type="project" value="UniProtKB-EC"/>
</dbReference>
<dbReference type="EMBL" id="JASJQH010000399">
    <property type="protein sequence ID" value="KAK9764597.1"/>
    <property type="molecule type" value="Genomic_DNA"/>
</dbReference>
<keyword evidence="9" id="KW-1185">Reference proteome</keyword>
<evidence type="ECO:0000256" key="4">
    <source>
        <dbReference type="ARBA" id="ARBA00022840"/>
    </source>
</evidence>
<evidence type="ECO:0000313" key="9">
    <source>
        <dbReference type="Proteomes" id="UP001479436"/>
    </source>
</evidence>
<dbReference type="EC" id="6.2.1.3" evidence="8"/>
<evidence type="ECO:0000256" key="5">
    <source>
        <dbReference type="ARBA" id="ARBA00036813"/>
    </source>
</evidence>
<accession>A0ABR2WT21</accession>
<evidence type="ECO:0000256" key="2">
    <source>
        <dbReference type="ARBA" id="ARBA00022598"/>
    </source>
</evidence>
<dbReference type="Proteomes" id="UP001479436">
    <property type="component" value="Unassembled WGS sequence"/>
</dbReference>
<dbReference type="InterPro" id="IPR020845">
    <property type="entry name" value="AMP-binding_CS"/>
</dbReference>